<dbReference type="EMBL" id="CATQJA010002665">
    <property type="protein sequence ID" value="CAJ0583572.1"/>
    <property type="molecule type" value="Genomic_DNA"/>
</dbReference>
<gene>
    <name evidence="2" type="ORF">MSPICULIGERA_LOCUS21645</name>
</gene>
<dbReference type="InterPro" id="IPR006982">
    <property type="entry name" value="Glu_synth_centr_N"/>
</dbReference>
<dbReference type="SUPFAM" id="SSF51395">
    <property type="entry name" value="FMN-linked oxidoreductases"/>
    <property type="match status" value="1"/>
</dbReference>
<dbReference type="AlphaFoldDB" id="A0AA36DA76"/>
<proteinExistence type="predicted"/>
<dbReference type="Proteomes" id="UP001177023">
    <property type="component" value="Unassembled WGS sequence"/>
</dbReference>
<dbReference type="Gene3D" id="3.20.20.70">
    <property type="entry name" value="Aldolase class I"/>
    <property type="match status" value="1"/>
</dbReference>
<keyword evidence="3" id="KW-1185">Reference proteome</keyword>
<evidence type="ECO:0000313" key="2">
    <source>
        <dbReference type="EMBL" id="CAJ0583572.1"/>
    </source>
</evidence>
<evidence type="ECO:0000313" key="3">
    <source>
        <dbReference type="Proteomes" id="UP001177023"/>
    </source>
</evidence>
<reference evidence="2" key="1">
    <citation type="submission" date="2023-06" db="EMBL/GenBank/DDBJ databases">
        <authorList>
            <person name="Delattre M."/>
        </authorList>
    </citation>
    <scope>NUCLEOTIDE SEQUENCE</scope>
    <source>
        <strain evidence="2">AF72</strain>
    </source>
</reference>
<feature type="non-terminal residue" evidence="2">
    <location>
        <position position="92"/>
    </location>
</feature>
<name>A0AA36DA76_9BILA</name>
<accession>A0AA36DA76</accession>
<comment type="caution">
    <text evidence="2">The sequence shown here is derived from an EMBL/GenBank/DDBJ whole genome shotgun (WGS) entry which is preliminary data.</text>
</comment>
<evidence type="ECO:0000259" key="1">
    <source>
        <dbReference type="Pfam" id="PF04898"/>
    </source>
</evidence>
<organism evidence="2 3">
    <name type="scientific">Mesorhabditis spiculigera</name>
    <dbReference type="NCBI Taxonomy" id="96644"/>
    <lineage>
        <taxon>Eukaryota</taxon>
        <taxon>Metazoa</taxon>
        <taxon>Ecdysozoa</taxon>
        <taxon>Nematoda</taxon>
        <taxon>Chromadorea</taxon>
        <taxon>Rhabditida</taxon>
        <taxon>Rhabditina</taxon>
        <taxon>Rhabditomorpha</taxon>
        <taxon>Rhabditoidea</taxon>
        <taxon>Rhabditidae</taxon>
        <taxon>Mesorhabditinae</taxon>
        <taxon>Mesorhabditis</taxon>
    </lineage>
</organism>
<feature type="domain" description="Glutamate synthase central-N" evidence="1">
    <location>
        <begin position="24"/>
        <end position="86"/>
    </location>
</feature>
<protein>
    <recommendedName>
        <fullName evidence="1">Glutamate synthase central-N domain-containing protein</fullName>
    </recommendedName>
</protein>
<dbReference type="InterPro" id="IPR013785">
    <property type="entry name" value="Aldolase_TIM"/>
</dbReference>
<sequence length="92" mass="9873">MCSYPVIVGCRRHSPDVGQPSTAHAVAPIVESGDARVVHDFCVLDGFGADAICPYMVFDGFRQAVERGIFKVMAKMGISTLHSYKVTGAIIT</sequence>
<dbReference type="Pfam" id="PF04898">
    <property type="entry name" value="Glu_syn_central"/>
    <property type="match status" value="1"/>
</dbReference>
<dbReference type="GO" id="GO:0015930">
    <property type="term" value="F:glutamate synthase activity"/>
    <property type="evidence" value="ECO:0007669"/>
    <property type="project" value="InterPro"/>
</dbReference>